<reference evidence="8 9" key="1">
    <citation type="journal article" date="2016" name="Nat. Commun.">
        <title>Thousands of microbial genomes shed light on interconnected biogeochemical processes in an aquifer system.</title>
        <authorList>
            <person name="Anantharaman K."/>
            <person name="Brown C.T."/>
            <person name="Hug L.A."/>
            <person name="Sharon I."/>
            <person name="Castelle C.J."/>
            <person name="Probst A.J."/>
            <person name="Thomas B.C."/>
            <person name="Singh A."/>
            <person name="Wilkins M.J."/>
            <person name="Karaoz U."/>
            <person name="Brodie E.L."/>
            <person name="Williams K.H."/>
            <person name="Hubbard S.S."/>
            <person name="Banfield J.F."/>
        </authorList>
    </citation>
    <scope>NUCLEOTIDE SEQUENCE [LARGE SCALE GENOMIC DNA]</scope>
</reference>
<dbReference type="Gene3D" id="3.10.20.80">
    <property type="entry name" value="Translation initiation factor 3 (IF-3), N-terminal domain"/>
    <property type="match status" value="1"/>
</dbReference>
<name>A0A1G2KUA2_9BACT</name>
<evidence type="ECO:0000256" key="1">
    <source>
        <dbReference type="ARBA" id="ARBA00005439"/>
    </source>
</evidence>
<comment type="subcellular location">
    <subcellularLocation>
        <location evidence="5">Cytoplasm</location>
    </subcellularLocation>
</comment>
<feature type="domain" description="Translation initiation factor 3 C-terminal" evidence="6">
    <location>
        <begin position="83"/>
        <end position="144"/>
    </location>
</feature>
<evidence type="ECO:0000313" key="8">
    <source>
        <dbReference type="EMBL" id="OHA01989.1"/>
    </source>
</evidence>
<dbReference type="Gene3D" id="3.30.110.10">
    <property type="entry name" value="Translation initiation factor 3 (IF-3), C-terminal domain"/>
    <property type="match status" value="1"/>
</dbReference>
<dbReference type="Pfam" id="PF05198">
    <property type="entry name" value="IF3_N"/>
    <property type="match status" value="1"/>
</dbReference>
<comment type="similarity">
    <text evidence="1 5">Belongs to the IF-3 family.</text>
</comment>
<evidence type="ECO:0000259" key="6">
    <source>
        <dbReference type="Pfam" id="PF00707"/>
    </source>
</evidence>
<evidence type="ECO:0000313" key="9">
    <source>
        <dbReference type="Proteomes" id="UP000177811"/>
    </source>
</evidence>
<evidence type="ECO:0000256" key="2">
    <source>
        <dbReference type="ARBA" id="ARBA00022540"/>
    </source>
</evidence>
<organism evidence="8 9">
    <name type="scientific">Candidatus Sungbacteria bacterium RIFCSPHIGHO2_02_FULL_51_29</name>
    <dbReference type="NCBI Taxonomy" id="1802273"/>
    <lineage>
        <taxon>Bacteria</taxon>
        <taxon>Candidatus Sungiibacteriota</taxon>
    </lineage>
</organism>
<comment type="function">
    <text evidence="5">IF-3 binds to the 30S ribosomal subunit and shifts the equilibrium between 70S ribosomes and their 50S and 30S subunits in favor of the free subunits, thus enhancing the availability of 30S subunits on which protein synthesis initiation begins.</text>
</comment>
<dbReference type="AlphaFoldDB" id="A0A1G2KUA2"/>
<dbReference type="InterPro" id="IPR036787">
    <property type="entry name" value="T_IF-3_N_sf"/>
</dbReference>
<dbReference type="Proteomes" id="UP000177811">
    <property type="component" value="Unassembled WGS sequence"/>
</dbReference>
<dbReference type="GO" id="GO:0005829">
    <property type="term" value="C:cytosol"/>
    <property type="evidence" value="ECO:0007669"/>
    <property type="project" value="TreeGrafter"/>
</dbReference>
<dbReference type="InterPro" id="IPR019815">
    <property type="entry name" value="Translation_initiation_fac_3_C"/>
</dbReference>
<protein>
    <recommendedName>
        <fullName evidence="4 5">Translation initiation factor IF-3</fullName>
    </recommendedName>
</protein>
<dbReference type="SUPFAM" id="SSF55200">
    <property type="entry name" value="Translation initiation factor IF3, C-terminal domain"/>
    <property type="match status" value="1"/>
</dbReference>
<gene>
    <name evidence="8" type="ORF">A3C16_02490</name>
</gene>
<evidence type="ECO:0000256" key="5">
    <source>
        <dbReference type="RuleBase" id="RU000646"/>
    </source>
</evidence>
<keyword evidence="3 5" id="KW-0648">Protein biosynthesis</keyword>
<dbReference type="PANTHER" id="PTHR10938:SF0">
    <property type="entry name" value="TRANSLATION INITIATION FACTOR IF-3, MITOCHONDRIAL"/>
    <property type="match status" value="1"/>
</dbReference>
<dbReference type="NCBIfam" id="TIGR00168">
    <property type="entry name" value="infC"/>
    <property type="match status" value="1"/>
</dbReference>
<dbReference type="GO" id="GO:0032790">
    <property type="term" value="P:ribosome disassembly"/>
    <property type="evidence" value="ECO:0007669"/>
    <property type="project" value="TreeGrafter"/>
</dbReference>
<evidence type="ECO:0000256" key="3">
    <source>
        <dbReference type="ARBA" id="ARBA00022917"/>
    </source>
</evidence>
<dbReference type="InterPro" id="IPR019813">
    <property type="entry name" value="Translation_initiation_fac3_CS"/>
</dbReference>
<feature type="domain" description="Translation initiation factor 3 N-terminal" evidence="7">
    <location>
        <begin position="7"/>
        <end position="75"/>
    </location>
</feature>
<dbReference type="EMBL" id="MHQL01000050">
    <property type="protein sequence ID" value="OHA01989.1"/>
    <property type="molecule type" value="Genomic_DNA"/>
</dbReference>
<dbReference type="GO" id="GO:0016020">
    <property type="term" value="C:membrane"/>
    <property type="evidence" value="ECO:0007669"/>
    <property type="project" value="TreeGrafter"/>
</dbReference>
<evidence type="ECO:0000256" key="4">
    <source>
        <dbReference type="NCBIfam" id="TIGR00168"/>
    </source>
</evidence>
<evidence type="ECO:0000259" key="7">
    <source>
        <dbReference type="Pfam" id="PF05198"/>
    </source>
</evidence>
<comment type="subunit">
    <text evidence="5">Monomer.</text>
</comment>
<proteinExistence type="inferred from homology"/>
<comment type="caution">
    <text evidence="8">The sequence shown here is derived from an EMBL/GenBank/DDBJ whole genome shotgun (WGS) entry which is preliminary data.</text>
</comment>
<dbReference type="GO" id="GO:0003743">
    <property type="term" value="F:translation initiation factor activity"/>
    <property type="evidence" value="ECO:0007669"/>
    <property type="project" value="UniProtKB-UniRule"/>
</dbReference>
<dbReference type="GO" id="GO:0043022">
    <property type="term" value="F:ribosome binding"/>
    <property type="evidence" value="ECO:0007669"/>
    <property type="project" value="TreeGrafter"/>
</dbReference>
<accession>A0A1G2KUA2</accession>
<dbReference type="InterPro" id="IPR001288">
    <property type="entry name" value="Translation_initiation_fac_3"/>
</dbReference>
<dbReference type="Pfam" id="PF00707">
    <property type="entry name" value="IF3_C"/>
    <property type="match status" value="1"/>
</dbReference>
<dbReference type="SUPFAM" id="SSF54364">
    <property type="entry name" value="Translation initiation factor IF3, N-terminal domain"/>
    <property type="match status" value="1"/>
</dbReference>
<dbReference type="PROSITE" id="PS00938">
    <property type="entry name" value="IF3"/>
    <property type="match status" value="1"/>
</dbReference>
<keyword evidence="2 5" id="KW-0396">Initiation factor</keyword>
<dbReference type="InterPro" id="IPR036788">
    <property type="entry name" value="T_IF-3_C_sf"/>
</dbReference>
<dbReference type="InterPro" id="IPR019814">
    <property type="entry name" value="Translation_initiation_fac_3_N"/>
</dbReference>
<sequence>MQKRYRINNFIKISPVRVIDEDGKNLGVLETGQALKLAFERGLDLIEIAPTARPPVTKIMDFGKFKYEEERAQRQHRTKQKEVETKGIRIGYTTGKHDLEIRASQAEKFLKEGNKVKIDMVLHGREKALRDFARKKFEEFLRIIPNGEFEMEIKRTPQGFLTVMHALAPKKQKTKEADEKSL</sequence>
<dbReference type="PANTHER" id="PTHR10938">
    <property type="entry name" value="TRANSLATION INITIATION FACTOR IF-3"/>
    <property type="match status" value="1"/>
</dbReference>